<protein>
    <submittedName>
        <fullName evidence="3">Helix-turn-helix transcriptional regulator</fullName>
    </submittedName>
</protein>
<dbReference type="InterPro" id="IPR010982">
    <property type="entry name" value="Lambda_DNA-bd_dom_sf"/>
</dbReference>
<dbReference type="SUPFAM" id="SSF47413">
    <property type="entry name" value="lambda repressor-like DNA-binding domains"/>
    <property type="match status" value="1"/>
</dbReference>
<dbReference type="PANTHER" id="PTHR46558:SF11">
    <property type="entry name" value="HTH-TYPE TRANSCRIPTIONAL REGULATOR XRE"/>
    <property type="match status" value="1"/>
</dbReference>
<reference evidence="3" key="2">
    <citation type="journal article" date="2021" name="PeerJ">
        <title>Extensive microbial diversity within the chicken gut microbiome revealed by metagenomics and culture.</title>
        <authorList>
            <person name="Gilroy R."/>
            <person name="Ravi A."/>
            <person name="Getino M."/>
            <person name="Pursley I."/>
            <person name="Horton D.L."/>
            <person name="Alikhan N.F."/>
            <person name="Baker D."/>
            <person name="Gharbi K."/>
            <person name="Hall N."/>
            <person name="Watson M."/>
            <person name="Adriaenssens E.M."/>
            <person name="Foster-Nyarko E."/>
            <person name="Jarju S."/>
            <person name="Secka A."/>
            <person name="Antonio M."/>
            <person name="Oren A."/>
            <person name="Chaudhuri R.R."/>
            <person name="La Ragione R."/>
            <person name="Hildebrand F."/>
            <person name="Pallen M.J."/>
        </authorList>
    </citation>
    <scope>NUCLEOTIDE SEQUENCE</scope>
    <source>
        <strain evidence="3">ChiSjej6B24-2974</strain>
    </source>
</reference>
<dbReference type="InterPro" id="IPR001387">
    <property type="entry name" value="Cro/C1-type_HTH"/>
</dbReference>
<dbReference type="GO" id="GO:0003677">
    <property type="term" value="F:DNA binding"/>
    <property type="evidence" value="ECO:0007669"/>
    <property type="project" value="UniProtKB-KW"/>
</dbReference>
<gene>
    <name evidence="3" type="ORF">IAA52_00085</name>
</gene>
<dbReference type="CDD" id="cd00093">
    <property type="entry name" value="HTH_XRE"/>
    <property type="match status" value="1"/>
</dbReference>
<organism evidence="3 4">
    <name type="scientific">Candidatus Pullichristensenella stercorigallinarum</name>
    <dbReference type="NCBI Taxonomy" id="2840909"/>
    <lineage>
        <taxon>Bacteria</taxon>
        <taxon>Bacillati</taxon>
        <taxon>Bacillota</taxon>
        <taxon>Clostridia</taxon>
        <taxon>Candidatus Pullichristensenella</taxon>
    </lineage>
</organism>
<keyword evidence="1" id="KW-0238">DNA-binding</keyword>
<name>A0A9D0ZJT5_9FIRM</name>
<sequence length="73" mass="8616">MAYRRIRELREDSDLKQRELAQILCCSQQTYSDYECGKADIPTSVLIALAKYYDTTTDYLLGLTQRRQRPESY</sequence>
<dbReference type="SMART" id="SM00530">
    <property type="entry name" value="HTH_XRE"/>
    <property type="match status" value="1"/>
</dbReference>
<dbReference type="Pfam" id="PF01381">
    <property type="entry name" value="HTH_3"/>
    <property type="match status" value="1"/>
</dbReference>
<dbReference type="EMBL" id="DVFZ01000003">
    <property type="protein sequence ID" value="HIQ81482.1"/>
    <property type="molecule type" value="Genomic_DNA"/>
</dbReference>
<dbReference type="Proteomes" id="UP000824260">
    <property type="component" value="Unassembled WGS sequence"/>
</dbReference>
<proteinExistence type="predicted"/>
<dbReference type="PROSITE" id="PS50943">
    <property type="entry name" value="HTH_CROC1"/>
    <property type="match status" value="1"/>
</dbReference>
<comment type="caution">
    <text evidence="3">The sequence shown here is derived from an EMBL/GenBank/DDBJ whole genome shotgun (WGS) entry which is preliminary data.</text>
</comment>
<evidence type="ECO:0000313" key="3">
    <source>
        <dbReference type="EMBL" id="HIQ81482.1"/>
    </source>
</evidence>
<dbReference type="PANTHER" id="PTHR46558">
    <property type="entry name" value="TRACRIPTIONAL REGULATORY PROTEIN-RELATED-RELATED"/>
    <property type="match status" value="1"/>
</dbReference>
<reference evidence="3" key="1">
    <citation type="submission" date="2020-10" db="EMBL/GenBank/DDBJ databases">
        <authorList>
            <person name="Gilroy R."/>
        </authorList>
    </citation>
    <scope>NUCLEOTIDE SEQUENCE</scope>
    <source>
        <strain evidence="3">ChiSjej6B24-2974</strain>
    </source>
</reference>
<evidence type="ECO:0000313" key="4">
    <source>
        <dbReference type="Proteomes" id="UP000824260"/>
    </source>
</evidence>
<accession>A0A9D0ZJT5</accession>
<dbReference type="Gene3D" id="1.10.260.40">
    <property type="entry name" value="lambda repressor-like DNA-binding domains"/>
    <property type="match status" value="1"/>
</dbReference>
<feature type="domain" description="HTH cro/C1-type" evidence="2">
    <location>
        <begin position="6"/>
        <end position="60"/>
    </location>
</feature>
<evidence type="ECO:0000256" key="1">
    <source>
        <dbReference type="ARBA" id="ARBA00023125"/>
    </source>
</evidence>
<dbReference type="AlphaFoldDB" id="A0A9D0ZJT5"/>
<evidence type="ECO:0000259" key="2">
    <source>
        <dbReference type="PROSITE" id="PS50943"/>
    </source>
</evidence>